<name>A0ACD3A7Q3_9AGAR</name>
<organism evidence="1 2">
    <name type="scientific">Pluteus cervinus</name>
    <dbReference type="NCBI Taxonomy" id="181527"/>
    <lineage>
        <taxon>Eukaryota</taxon>
        <taxon>Fungi</taxon>
        <taxon>Dikarya</taxon>
        <taxon>Basidiomycota</taxon>
        <taxon>Agaricomycotina</taxon>
        <taxon>Agaricomycetes</taxon>
        <taxon>Agaricomycetidae</taxon>
        <taxon>Agaricales</taxon>
        <taxon>Pluteineae</taxon>
        <taxon>Pluteaceae</taxon>
        <taxon>Pluteus</taxon>
    </lineage>
</organism>
<evidence type="ECO:0000313" key="1">
    <source>
        <dbReference type="EMBL" id="TFK60862.1"/>
    </source>
</evidence>
<protein>
    <submittedName>
        <fullName evidence="1">Cytochrome P450</fullName>
    </submittedName>
</protein>
<dbReference type="Proteomes" id="UP000308600">
    <property type="component" value="Unassembled WGS sequence"/>
</dbReference>
<gene>
    <name evidence="1" type="ORF">BDN72DRAFT_494715</name>
</gene>
<sequence>MFSLFAGAIAFVAIYAYLIYANRTPPPSLAFLRGPVGGSAILGFTKVMRSMSTIGVYTEKWMNEYGSVYQIPMAAGMREVIVLDPKAIAYILAKDTVAYKRTPALKKVVETLIGRGLVWSDGDAHKRQRKAMNPAFSNASVRELTPVFFDVAFKVKSIWDSILDASQNGEGIIEVQEFMNHLTVDNMGLAAFGHDFDCVSNVSSPETQPKPPAKPGPIDATNAAVHEAIAVFKAKQPSGLSAVLQLFIHILPMVLNLPIGRRTMFDKLSDALRNILEEVYAREKVVTGAEGGGEKDHAGSTALGLLVKVDTTDPAAKMSPDEVMAQMKALLIAGFDPPASALTWGFIEIARRPEVQSRLRAEIMEFSENNGGEPTWDQLTAGFPYLTAFICEVLRCYPSLPELMRVAAEDDIIPLTHPIITSDGKEITQVPIPKGAYVTIPIKCMNLAEEFWGPTAKEFDPNRWLVDFDDEVDSDEEEARGKPQRRVKISPTVKEKRSEEKKLRAKEIQGFKHILSFGDGPRICLGKGFALACFKATYYVLVKHFTFEFPGGPKTELDSHWSLLPRPKVKGAEGAGVPIRVRRVED</sequence>
<proteinExistence type="predicted"/>
<evidence type="ECO:0000313" key="2">
    <source>
        <dbReference type="Proteomes" id="UP000308600"/>
    </source>
</evidence>
<dbReference type="EMBL" id="ML208724">
    <property type="protein sequence ID" value="TFK60862.1"/>
    <property type="molecule type" value="Genomic_DNA"/>
</dbReference>
<keyword evidence="2" id="KW-1185">Reference proteome</keyword>
<reference evidence="1 2" key="1">
    <citation type="journal article" date="2019" name="Nat. Ecol. Evol.">
        <title>Megaphylogeny resolves global patterns of mushroom evolution.</title>
        <authorList>
            <person name="Varga T."/>
            <person name="Krizsan K."/>
            <person name="Foldi C."/>
            <person name="Dima B."/>
            <person name="Sanchez-Garcia M."/>
            <person name="Sanchez-Ramirez S."/>
            <person name="Szollosi G.J."/>
            <person name="Szarkandi J.G."/>
            <person name="Papp V."/>
            <person name="Albert L."/>
            <person name="Andreopoulos W."/>
            <person name="Angelini C."/>
            <person name="Antonin V."/>
            <person name="Barry K.W."/>
            <person name="Bougher N.L."/>
            <person name="Buchanan P."/>
            <person name="Buyck B."/>
            <person name="Bense V."/>
            <person name="Catcheside P."/>
            <person name="Chovatia M."/>
            <person name="Cooper J."/>
            <person name="Damon W."/>
            <person name="Desjardin D."/>
            <person name="Finy P."/>
            <person name="Geml J."/>
            <person name="Haridas S."/>
            <person name="Hughes K."/>
            <person name="Justo A."/>
            <person name="Karasinski D."/>
            <person name="Kautmanova I."/>
            <person name="Kiss B."/>
            <person name="Kocsube S."/>
            <person name="Kotiranta H."/>
            <person name="LaButti K.M."/>
            <person name="Lechner B.E."/>
            <person name="Liimatainen K."/>
            <person name="Lipzen A."/>
            <person name="Lukacs Z."/>
            <person name="Mihaltcheva S."/>
            <person name="Morgado L.N."/>
            <person name="Niskanen T."/>
            <person name="Noordeloos M.E."/>
            <person name="Ohm R.A."/>
            <person name="Ortiz-Santana B."/>
            <person name="Ovrebo C."/>
            <person name="Racz N."/>
            <person name="Riley R."/>
            <person name="Savchenko A."/>
            <person name="Shiryaev A."/>
            <person name="Soop K."/>
            <person name="Spirin V."/>
            <person name="Szebenyi C."/>
            <person name="Tomsovsky M."/>
            <person name="Tulloss R.E."/>
            <person name="Uehling J."/>
            <person name="Grigoriev I.V."/>
            <person name="Vagvolgyi C."/>
            <person name="Papp T."/>
            <person name="Martin F.M."/>
            <person name="Miettinen O."/>
            <person name="Hibbett D.S."/>
            <person name="Nagy L.G."/>
        </authorList>
    </citation>
    <scope>NUCLEOTIDE SEQUENCE [LARGE SCALE GENOMIC DNA]</scope>
    <source>
        <strain evidence="1 2">NL-1719</strain>
    </source>
</reference>
<accession>A0ACD3A7Q3</accession>